<evidence type="ECO:0000256" key="5">
    <source>
        <dbReference type="ARBA" id="ARBA00023125"/>
    </source>
</evidence>
<dbReference type="GO" id="GO:0008270">
    <property type="term" value="F:zinc ion binding"/>
    <property type="evidence" value="ECO:0007669"/>
    <property type="project" value="InterPro"/>
</dbReference>
<organism evidence="10 11">
    <name type="scientific">Tolypocladium ophioglossoides (strain CBS 100239)</name>
    <name type="common">Snaketongue truffleclub</name>
    <name type="synonym">Elaphocordyceps ophioglossoides</name>
    <dbReference type="NCBI Taxonomy" id="1163406"/>
    <lineage>
        <taxon>Eukaryota</taxon>
        <taxon>Fungi</taxon>
        <taxon>Dikarya</taxon>
        <taxon>Ascomycota</taxon>
        <taxon>Pezizomycotina</taxon>
        <taxon>Sordariomycetes</taxon>
        <taxon>Hypocreomycetidae</taxon>
        <taxon>Hypocreales</taxon>
        <taxon>Ophiocordycipitaceae</taxon>
        <taxon>Tolypocladium</taxon>
    </lineage>
</organism>
<dbReference type="InterPro" id="IPR052202">
    <property type="entry name" value="Yeast_MetPath_Reg"/>
</dbReference>
<evidence type="ECO:0000259" key="9">
    <source>
        <dbReference type="SMART" id="SM00906"/>
    </source>
</evidence>
<dbReference type="AlphaFoldDB" id="A0A0L0N3I3"/>
<dbReference type="GO" id="GO:0000981">
    <property type="term" value="F:DNA-binding transcription factor activity, RNA polymerase II-specific"/>
    <property type="evidence" value="ECO:0007669"/>
    <property type="project" value="TreeGrafter"/>
</dbReference>
<dbReference type="Pfam" id="PF04082">
    <property type="entry name" value="Fungal_trans"/>
    <property type="match status" value="1"/>
</dbReference>
<dbReference type="STRING" id="1163406.A0A0L0N3I3"/>
<reference evidence="10 11" key="1">
    <citation type="journal article" date="2015" name="BMC Genomics">
        <title>The genome of the truffle-parasite Tolypocladium ophioglossoides and the evolution of antifungal peptaibiotics.</title>
        <authorList>
            <person name="Quandt C.A."/>
            <person name="Bushley K.E."/>
            <person name="Spatafora J.W."/>
        </authorList>
    </citation>
    <scope>NUCLEOTIDE SEQUENCE [LARGE SCALE GENOMIC DNA]</scope>
    <source>
        <strain evidence="10 11">CBS 100239</strain>
    </source>
</reference>
<evidence type="ECO:0000256" key="2">
    <source>
        <dbReference type="ARBA" id="ARBA00022723"/>
    </source>
</evidence>
<keyword evidence="3" id="KW-0862">Zinc</keyword>
<protein>
    <submittedName>
        <fullName evidence="10">Positive regulator of purine utilization</fullName>
    </submittedName>
</protein>
<sequence length="644" mass="71417">MDDNQISAFPLLRTSSSTGQAHTSQAWTPELPADEPRIPDSGNYAEAAAQATIATVLSLRRGRPGPEVSFSKLLLTEIMSPTKAMQLPENQATGQDGECDEQFSSGIVGGLDTTPVSLPTMAAAKSIVKVYFQFSSLGMPLIHEPTFERKLELLYGMPRTINLAETHASTEARIAVFFVLEALAVALLSMHKRDPSRIPTWLADRYHETAILALMETGLPTGVEGVQALLLVGQYSYHHPTCWVVWKIVGAAVRLAVELGLHQDHSAEQLDALTLDTMRRTFWVAYGMDRNISITMSLPPCLPDGAISAQFPSEVDDNLITQNEIGSAEARPTGFKCVSLHIFQYRQIQSEMQTVLTQSPSTPYVSINLGQWQDNMHARIEKWSNSAPKGQSLSIYERTLVETFELTYHTALFYLYRPSRNCPSPSDSRLLAMAQAAIHMIQLYRRFFRERKLTVYWLAVENLSSAGNGLMLGYVQSLHVREHITFHSLESLIHTCSSILWGVVERFPAFQGKRDAFDATAWSVLADLRSKNSDTDAAVDLPMQDDSSSGRRSRVNAAGSIDFAAQASQAQAPPEEVRMRQPDSAFTSTTEFSAMLQPQILSSTTDPSANTCRNTQSPSFEDMDLSLVWEAMADFNETYTPTWI</sequence>
<gene>
    <name evidence="10" type="ORF">TOPH_06981</name>
</gene>
<dbReference type="GO" id="GO:0006351">
    <property type="term" value="P:DNA-templated transcription"/>
    <property type="evidence" value="ECO:0007669"/>
    <property type="project" value="InterPro"/>
</dbReference>
<dbReference type="Proteomes" id="UP000036947">
    <property type="component" value="Unassembled WGS sequence"/>
</dbReference>
<dbReference type="GO" id="GO:0043565">
    <property type="term" value="F:sequence-specific DNA binding"/>
    <property type="evidence" value="ECO:0007669"/>
    <property type="project" value="TreeGrafter"/>
</dbReference>
<keyword evidence="5" id="KW-0238">DNA-binding</keyword>
<dbReference type="OrthoDB" id="189997at2759"/>
<evidence type="ECO:0000256" key="4">
    <source>
        <dbReference type="ARBA" id="ARBA00023015"/>
    </source>
</evidence>
<dbReference type="SMART" id="SM00906">
    <property type="entry name" value="Fungal_trans"/>
    <property type="match status" value="1"/>
</dbReference>
<evidence type="ECO:0000313" key="11">
    <source>
        <dbReference type="Proteomes" id="UP000036947"/>
    </source>
</evidence>
<comment type="subcellular location">
    <subcellularLocation>
        <location evidence="1">Nucleus</location>
    </subcellularLocation>
</comment>
<feature type="region of interest" description="Disordered" evidence="8">
    <location>
        <begin position="1"/>
        <end position="37"/>
    </location>
</feature>
<dbReference type="CDD" id="cd12148">
    <property type="entry name" value="fungal_TF_MHR"/>
    <property type="match status" value="1"/>
</dbReference>
<keyword evidence="4" id="KW-0805">Transcription regulation</keyword>
<keyword evidence="7" id="KW-0539">Nucleus</keyword>
<feature type="domain" description="Xylanolytic transcriptional activator regulatory" evidence="9">
    <location>
        <begin position="245"/>
        <end position="318"/>
    </location>
</feature>
<comment type="caution">
    <text evidence="10">The sequence shown here is derived from an EMBL/GenBank/DDBJ whole genome shotgun (WGS) entry which is preliminary data.</text>
</comment>
<evidence type="ECO:0000256" key="3">
    <source>
        <dbReference type="ARBA" id="ARBA00022833"/>
    </source>
</evidence>
<name>A0A0L0N3I3_TOLOC</name>
<dbReference type="GO" id="GO:0005634">
    <property type="term" value="C:nucleus"/>
    <property type="evidence" value="ECO:0007669"/>
    <property type="project" value="UniProtKB-SubCell"/>
</dbReference>
<accession>A0A0L0N3I3</accession>
<dbReference type="PANTHER" id="PTHR47782:SF1">
    <property type="entry name" value="PYRIMIDINE PATHWAY REGULATORY PROTEIN 1"/>
    <property type="match status" value="1"/>
</dbReference>
<dbReference type="EMBL" id="LFRF01000026">
    <property type="protein sequence ID" value="KND88395.1"/>
    <property type="molecule type" value="Genomic_DNA"/>
</dbReference>
<keyword evidence="11" id="KW-1185">Reference proteome</keyword>
<dbReference type="GO" id="GO:0045944">
    <property type="term" value="P:positive regulation of transcription by RNA polymerase II"/>
    <property type="evidence" value="ECO:0007669"/>
    <property type="project" value="TreeGrafter"/>
</dbReference>
<keyword evidence="2" id="KW-0479">Metal-binding</keyword>
<evidence type="ECO:0000256" key="7">
    <source>
        <dbReference type="ARBA" id="ARBA00023242"/>
    </source>
</evidence>
<evidence type="ECO:0000256" key="8">
    <source>
        <dbReference type="SAM" id="MobiDB-lite"/>
    </source>
</evidence>
<evidence type="ECO:0000256" key="1">
    <source>
        <dbReference type="ARBA" id="ARBA00004123"/>
    </source>
</evidence>
<feature type="compositionally biased region" description="Polar residues" evidence="8">
    <location>
        <begin position="1"/>
        <end position="27"/>
    </location>
</feature>
<evidence type="ECO:0000313" key="10">
    <source>
        <dbReference type="EMBL" id="KND88395.1"/>
    </source>
</evidence>
<evidence type="ECO:0000256" key="6">
    <source>
        <dbReference type="ARBA" id="ARBA00023163"/>
    </source>
</evidence>
<keyword evidence="6" id="KW-0804">Transcription</keyword>
<dbReference type="InterPro" id="IPR007219">
    <property type="entry name" value="XnlR_reg_dom"/>
</dbReference>
<proteinExistence type="predicted"/>
<dbReference type="PANTHER" id="PTHR47782">
    <property type="entry name" value="ZN(II)2CYS6 TRANSCRIPTION FACTOR (EUROFUNG)-RELATED"/>
    <property type="match status" value="1"/>
</dbReference>